<proteinExistence type="inferred from homology"/>
<dbReference type="InterPro" id="IPR001650">
    <property type="entry name" value="Helicase_C-like"/>
</dbReference>
<organism evidence="10 11">
    <name type="scientific">Shewanella xiamenensis</name>
    <dbReference type="NCBI Taxonomy" id="332186"/>
    <lineage>
        <taxon>Bacteria</taxon>
        <taxon>Pseudomonadati</taxon>
        <taxon>Pseudomonadota</taxon>
        <taxon>Gammaproteobacteria</taxon>
        <taxon>Alteromonadales</taxon>
        <taxon>Shewanellaceae</taxon>
        <taxon>Shewanella</taxon>
    </lineage>
</organism>
<dbReference type="GO" id="GO:0005524">
    <property type="term" value="F:ATP binding"/>
    <property type="evidence" value="ECO:0007669"/>
    <property type="project" value="UniProtKB-KW"/>
</dbReference>
<dbReference type="GO" id="GO:0043138">
    <property type="term" value="F:3'-5' DNA helicase activity"/>
    <property type="evidence" value="ECO:0007669"/>
    <property type="project" value="UniProtKB-EC"/>
</dbReference>
<evidence type="ECO:0000313" key="11">
    <source>
        <dbReference type="Proteomes" id="UP001187859"/>
    </source>
</evidence>
<keyword evidence="5" id="KW-0413">Isomerase</keyword>
<dbReference type="GO" id="GO:0003677">
    <property type="term" value="F:DNA binding"/>
    <property type="evidence" value="ECO:0007669"/>
    <property type="project" value="UniProtKB-KW"/>
</dbReference>
<reference evidence="10" key="1">
    <citation type="submission" date="2023-05" db="EMBL/GenBank/DDBJ databases">
        <title>Colonisation of extended spectrum b-lactamase- and carbapenemase-producing bacteria on hospital surfaces from low- and middle-income countries.</title>
        <authorList>
            <person name="Nieto-Rosado M."/>
            <person name="Sands K."/>
            <person name="Iregbu K."/>
            <person name="Zahra R."/>
            <person name="Mazarati J.B."/>
            <person name="Mehtar S."/>
            <person name="Barnards-Group B."/>
            <person name="Walsh T.R."/>
        </authorList>
    </citation>
    <scope>NUCLEOTIDE SEQUENCE</scope>
    <source>
        <strain evidence="10">PP-E493</strain>
    </source>
</reference>
<dbReference type="PROSITE" id="PS51192">
    <property type="entry name" value="HELICASE_ATP_BIND_1"/>
    <property type="match status" value="1"/>
</dbReference>
<dbReference type="AlphaFoldDB" id="A0AAE4PZL0"/>
<feature type="domain" description="Helicase ATP-binding" evidence="8">
    <location>
        <begin position="149"/>
        <end position="334"/>
    </location>
</feature>
<dbReference type="SUPFAM" id="SSF52540">
    <property type="entry name" value="P-loop containing nucleoside triphosphate hydrolases"/>
    <property type="match status" value="1"/>
</dbReference>
<dbReference type="InterPro" id="IPR014001">
    <property type="entry name" value="Helicase_ATP-bd"/>
</dbReference>
<keyword evidence="2" id="KW-0547">Nucleotide-binding</keyword>
<evidence type="ECO:0000256" key="5">
    <source>
        <dbReference type="ARBA" id="ARBA00023235"/>
    </source>
</evidence>
<dbReference type="Pfam" id="PF00270">
    <property type="entry name" value="DEAD"/>
    <property type="match status" value="1"/>
</dbReference>
<dbReference type="RefSeq" id="WP_261731467.1">
    <property type="nucleotide sequence ID" value="NZ_JAIJZU010000003.1"/>
</dbReference>
<dbReference type="Gene3D" id="3.40.50.300">
    <property type="entry name" value="P-loop containing nucleotide triphosphate hydrolases"/>
    <property type="match status" value="2"/>
</dbReference>
<dbReference type="GO" id="GO:0000724">
    <property type="term" value="P:double-strand break repair via homologous recombination"/>
    <property type="evidence" value="ECO:0007669"/>
    <property type="project" value="TreeGrafter"/>
</dbReference>
<evidence type="ECO:0000256" key="3">
    <source>
        <dbReference type="ARBA" id="ARBA00022840"/>
    </source>
</evidence>
<keyword evidence="4" id="KW-0238">DNA-binding</keyword>
<dbReference type="EMBL" id="JASGOQ010000001">
    <property type="protein sequence ID" value="MDV5390003.1"/>
    <property type="molecule type" value="Genomic_DNA"/>
</dbReference>
<evidence type="ECO:0000256" key="6">
    <source>
        <dbReference type="ARBA" id="ARBA00034617"/>
    </source>
</evidence>
<dbReference type="GO" id="GO:0009378">
    <property type="term" value="F:four-way junction helicase activity"/>
    <property type="evidence" value="ECO:0007669"/>
    <property type="project" value="TreeGrafter"/>
</dbReference>
<comment type="caution">
    <text evidence="10">The sequence shown here is derived from an EMBL/GenBank/DDBJ whole genome shotgun (WGS) entry which is preliminary data.</text>
</comment>
<evidence type="ECO:0000313" key="10">
    <source>
        <dbReference type="EMBL" id="MDV5390003.1"/>
    </source>
</evidence>
<dbReference type="InterPro" id="IPR011545">
    <property type="entry name" value="DEAD/DEAH_box_helicase_dom"/>
</dbReference>
<dbReference type="NCBIfam" id="NF041063">
    <property type="entry name" value="DpdF"/>
    <property type="match status" value="1"/>
</dbReference>
<dbReference type="SMART" id="SM00490">
    <property type="entry name" value="HELICc"/>
    <property type="match status" value="1"/>
</dbReference>
<evidence type="ECO:0000256" key="4">
    <source>
        <dbReference type="ARBA" id="ARBA00023125"/>
    </source>
</evidence>
<keyword evidence="3" id="KW-0067">ATP-binding</keyword>
<evidence type="ECO:0000259" key="8">
    <source>
        <dbReference type="PROSITE" id="PS51192"/>
    </source>
</evidence>
<dbReference type="InterPro" id="IPR027417">
    <property type="entry name" value="P-loop_NTPase"/>
</dbReference>
<comment type="catalytic activity">
    <reaction evidence="6">
        <text>Couples ATP hydrolysis with the unwinding of duplex DNA by translocating in the 3'-5' direction.</text>
        <dbReference type="EC" id="5.6.2.4"/>
    </reaction>
</comment>
<dbReference type="PROSITE" id="PS51194">
    <property type="entry name" value="HELICASE_CTER"/>
    <property type="match status" value="1"/>
</dbReference>
<dbReference type="PANTHER" id="PTHR13710:SF105">
    <property type="entry name" value="ATP-DEPENDENT DNA HELICASE Q1"/>
    <property type="match status" value="1"/>
</dbReference>
<sequence length="812" mass="92310">MNMQLQWQKLQIDVLELIRGAPLLDEQFDSQFWQRLLILLSKPCSELDLLSGYRDALSASQALNLSGDKLPAAKEFSISALRAVGLQQDSNNDLSLVEKLPEYLTSIYQLERRRKVFKVPFDGRLKQRLKSKQYQFYNGQGQALAVRAVLKAPVESALLVNLPTGCGKTLLIDAQVAICSQDQLVLVIVPTVALALDQANRMRLTLKTMGEDHGGDYAWHSGLSVQSRAGIRERLENGEQRVLFCSPEAAKSALTISLFKLAKQQRLGALIVDEAHMLAHWGAEFRPEFQLIPPLLYALQMTSPRPIRHILMSATLTRSTIDVLKRLLPSEQQLIEVNGCFLRPEPDYHIELCNSGKQHQQKVAQILTLLPRPMVVYTTKVDEATHWYSHLKHLGYQRVGLFTGETSKNDRQLLVDQWRNNQCDIMVATSAFGVGIDKADVRSVVHASVPESLDRYYQECGRGGRDGLACITYMLFHSGQIEIAQMMSHAKLIGDEKGFPRWQAMYERRKNSSVAEHAVSVNIVPAHVIGSNEKNSGWNWRTLLLMQRSGLLALRFEAPNPRRISENESDEEYEVYLENYYKEYFETVHVDDLKAGHSSLDIWSTAVCKQRQRELDASRADFQAMLDILKNNDRLLCKQLVEHYQTDSWTPEHACGGCPGCRRANKRVSNRVLGEIAYSDFQSQNGFTVSTYYPSSTDIRAVILSLQPRLHGWLSSGQVQAIRTDEETRKVLYQRFQSNDLMWIDLNLDDANEYWHELVLLSPNVQKLHSIDPFGPNSILIAPDNLPDPKSTYRHWQDCHPNAMPLSQFLKQ</sequence>
<gene>
    <name evidence="10" type="primary">dpdF</name>
    <name evidence="10" type="ORF">QM089_06960</name>
</gene>
<dbReference type="SMART" id="SM00487">
    <property type="entry name" value="DEXDc"/>
    <property type="match status" value="1"/>
</dbReference>
<dbReference type="EC" id="5.6.2.4" evidence="7"/>
<dbReference type="GO" id="GO:0005694">
    <property type="term" value="C:chromosome"/>
    <property type="evidence" value="ECO:0007669"/>
    <property type="project" value="TreeGrafter"/>
</dbReference>
<feature type="domain" description="Helicase C-terminal" evidence="9">
    <location>
        <begin position="362"/>
        <end position="513"/>
    </location>
</feature>
<evidence type="ECO:0000256" key="7">
    <source>
        <dbReference type="ARBA" id="ARBA00034808"/>
    </source>
</evidence>
<comment type="similarity">
    <text evidence="1">Belongs to the helicase family. RecQ subfamily.</text>
</comment>
<evidence type="ECO:0000256" key="1">
    <source>
        <dbReference type="ARBA" id="ARBA00005446"/>
    </source>
</evidence>
<dbReference type="Proteomes" id="UP001187859">
    <property type="component" value="Unassembled WGS sequence"/>
</dbReference>
<evidence type="ECO:0000259" key="9">
    <source>
        <dbReference type="PROSITE" id="PS51194"/>
    </source>
</evidence>
<protein>
    <recommendedName>
        <fullName evidence="7">DNA 3'-5' helicase</fullName>
        <ecNumber evidence="7">5.6.2.4</ecNumber>
    </recommendedName>
</protein>
<accession>A0AAE4PZL0</accession>
<evidence type="ECO:0000256" key="2">
    <source>
        <dbReference type="ARBA" id="ARBA00022741"/>
    </source>
</evidence>
<dbReference type="PANTHER" id="PTHR13710">
    <property type="entry name" value="DNA HELICASE RECQ FAMILY MEMBER"/>
    <property type="match status" value="1"/>
</dbReference>
<dbReference type="GO" id="GO:0005737">
    <property type="term" value="C:cytoplasm"/>
    <property type="evidence" value="ECO:0007669"/>
    <property type="project" value="TreeGrafter"/>
</dbReference>
<dbReference type="Pfam" id="PF00271">
    <property type="entry name" value="Helicase_C"/>
    <property type="match status" value="1"/>
</dbReference>
<name>A0AAE4PZL0_9GAMM</name>